<keyword evidence="1" id="KW-0234">DNA repair</keyword>
<name>A0ABT7VL74_9LACO</name>
<gene>
    <name evidence="5" type="primary">ssb</name>
    <name evidence="5" type="ORF">QUW46_02740</name>
</gene>
<feature type="compositionally biased region" description="Low complexity" evidence="4">
    <location>
        <begin position="107"/>
        <end position="142"/>
    </location>
</feature>
<comment type="subunit">
    <text evidence="1">Homotetramer.</text>
</comment>
<dbReference type="RefSeq" id="WP_289559357.1">
    <property type="nucleotide sequence ID" value="NZ_JAUDEO010000010.1"/>
</dbReference>
<dbReference type="InterPro" id="IPR000424">
    <property type="entry name" value="Primosome_PriB/ssb"/>
</dbReference>
<dbReference type="Proteomes" id="UP001529423">
    <property type="component" value="Unassembled WGS sequence"/>
</dbReference>
<organism evidence="5 6">
    <name type="scientific">Limosilactobacillus panis</name>
    <dbReference type="NCBI Taxonomy" id="47493"/>
    <lineage>
        <taxon>Bacteria</taxon>
        <taxon>Bacillati</taxon>
        <taxon>Bacillota</taxon>
        <taxon>Bacilli</taxon>
        <taxon>Lactobacillales</taxon>
        <taxon>Lactobacillaceae</taxon>
        <taxon>Limosilactobacillus</taxon>
    </lineage>
</organism>
<feature type="compositionally biased region" description="Low complexity" evidence="4">
    <location>
        <begin position="149"/>
        <end position="160"/>
    </location>
</feature>
<evidence type="ECO:0000313" key="5">
    <source>
        <dbReference type="EMBL" id="MDM8333497.1"/>
    </source>
</evidence>
<comment type="function">
    <text evidence="1">Plays an important role in DNA replication, recombination and repair. Binds to ssDNA and to an array of partner proteins to recruit them to their sites of action during DNA metabolism.</text>
</comment>
<dbReference type="PANTHER" id="PTHR10302:SF27">
    <property type="entry name" value="SINGLE-STRANDED DNA-BINDING PROTEIN"/>
    <property type="match status" value="1"/>
</dbReference>
<proteinExistence type="inferred from homology"/>
<evidence type="ECO:0000256" key="4">
    <source>
        <dbReference type="SAM" id="MobiDB-lite"/>
    </source>
</evidence>
<dbReference type="GO" id="GO:0003677">
    <property type="term" value="F:DNA binding"/>
    <property type="evidence" value="ECO:0007669"/>
    <property type="project" value="UniProtKB-KW"/>
</dbReference>
<evidence type="ECO:0000313" key="6">
    <source>
        <dbReference type="Proteomes" id="UP001529423"/>
    </source>
</evidence>
<reference evidence="5" key="1">
    <citation type="submission" date="2023-06" db="EMBL/GenBank/DDBJ databases">
        <title>Identification and characterization of horizontal gene transfer across gut microbiota members of farm animals based on homology search.</title>
        <authorList>
            <person name="Schwarzerova J."/>
            <person name="Nykrynova M."/>
            <person name="Jureckova K."/>
            <person name="Cejkova D."/>
            <person name="Rychlik I."/>
        </authorList>
    </citation>
    <scope>NUCLEOTIDE SEQUENCE</scope>
    <source>
        <strain evidence="5">105_WCHN</strain>
    </source>
</reference>
<keyword evidence="1" id="KW-0233">DNA recombination</keyword>
<reference evidence="5" key="2">
    <citation type="submission" date="2023-06" db="EMBL/GenBank/DDBJ databases">
        <authorList>
            <person name="Zeman M."/>
            <person name="Kubasova T."/>
            <person name="Jahodarova E."/>
            <person name="Nykrynova M."/>
            <person name="Rychlik I."/>
        </authorList>
    </citation>
    <scope>NUCLEOTIDE SEQUENCE</scope>
    <source>
        <strain evidence="5">105_WCHN</strain>
    </source>
</reference>
<sequence>MINRAVLTGRLTRDPELRYTTSGTAVVSFTLAVDRQFRNQNGDRDADFINCVIWRKSAENFSNFTHKGSLVGIEGRIQTRNYENQQGNRVYVTEVVVDNFALLEPRQQNGGMNQGGQQQPFNNGSNQPFGGQPQQFGGSQPQTNNAPQGNPSSNNSFGGSTPANNAPFSTGTDNNDGEKKIDVSDDELPF</sequence>
<dbReference type="HAMAP" id="MF_00984">
    <property type="entry name" value="SSB"/>
    <property type="match status" value="1"/>
</dbReference>
<feature type="short sequence motif" description="Important for interaction with partner proteins" evidence="1">
    <location>
        <begin position="185"/>
        <end position="190"/>
    </location>
</feature>
<protein>
    <recommendedName>
        <fullName evidence="1 3">Single-stranded DNA-binding protein</fullName>
        <shortName evidence="1">SSB</shortName>
    </recommendedName>
</protein>
<keyword evidence="6" id="KW-1185">Reference proteome</keyword>
<dbReference type="CDD" id="cd04496">
    <property type="entry name" value="SSB_OBF"/>
    <property type="match status" value="1"/>
</dbReference>
<evidence type="ECO:0000256" key="3">
    <source>
        <dbReference type="RuleBase" id="RU000524"/>
    </source>
</evidence>
<comment type="caution">
    <text evidence="1">Lacks conserved residue(s) required for the propagation of feature annotation.</text>
</comment>
<keyword evidence="1" id="KW-0235">DNA replication</keyword>
<evidence type="ECO:0000256" key="2">
    <source>
        <dbReference type="PROSITE-ProRule" id="PRU00252"/>
    </source>
</evidence>
<keyword evidence="1" id="KW-0227">DNA damage</keyword>
<dbReference type="NCBIfam" id="TIGR00621">
    <property type="entry name" value="ssb"/>
    <property type="match status" value="1"/>
</dbReference>
<dbReference type="InterPro" id="IPR011344">
    <property type="entry name" value="ssDNA-bd"/>
</dbReference>
<evidence type="ECO:0000256" key="1">
    <source>
        <dbReference type="HAMAP-Rule" id="MF_00984"/>
    </source>
</evidence>
<dbReference type="EMBL" id="JAUDEO010000010">
    <property type="protein sequence ID" value="MDM8333497.1"/>
    <property type="molecule type" value="Genomic_DNA"/>
</dbReference>
<keyword evidence="1 2" id="KW-0238">DNA-binding</keyword>
<feature type="region of interest" description="Disordered" evidence="4">
    <location>
        <begin position="106"/>
        <end position="190"/>
    </location>
</feature>
<feature type="compositionally biased region" description="Polar residues" evidence="4">
    <location>
        <begin position="161"/>
        <end position="174"/>
    </location>
</feature>
<dbReference type="Pfam" id="PF00436">
    <property type="entry name" value="SSB"/>
    <property type="match status" value="1"/>
</dbReference>
<dbReference type="PROSITE" id="PS50935">
    <property type="entry name" value="SSB"/>
    <property type="match status" value="1"/>
</dbReference>
<comment type="caution">
    <text evidence="5">The sequence shown here is derived from an EMBL/GenBank/DDBJ whole genome shotgun (WGS) entry which is preliminary data.</text>
</comment>
<dbReference type="PANTHER" id="PTHR10302">
    <property type="entry name" value="SINGLE-STRANDED DNA-BINDING PROTEIN"/>
    <property type="match status" value="1"/>
</dbReference>
<accession>A0ABT7VL74</accession>